<feature type="chain" id="PRO_5042052021" description="Secreted protein" evidence="1">
    <location>
        <begin position="23"/>
        <end position="84"/>
    </location>
</feature>
<dbReference type="AlphaFoldDB" id="A0AAD4NIS5"/>
<dbReference type="Proteomes" id="UP001201812">
    <property type="component" value="Unassembled WGS sequence"/>
</dbReference>
<accession>A0AAD4NIS5</accession>
<gene>
    <name evidence="2" type="ORF">DdX_01420</name>
</gene>
<evidence type="ECO:0000313" key="3">
    <source>
        <dbReference type="Proteomes" id="UP001201812"/>
    </source>
</evidence>
<sequence length="84" mass="9058">MLLLRSTLCILKLGIPTHEVSTAGKKHPKRTRTKGGEALLVCALNEAVALCNIDCQQCEENGGSTPAVTYFPSHVQGPKQRGNR</sequence>
<keyword evidence="3" id="KW-1185">Reference proteome</keyword>
<protein>
    <recommendedName>
        <fullName evidence="4">Secreted protein</fullName>
    </recommendedName>
</protein>
<proteinExistence type="predicted"/>
<reference evidence="2" key="1">
    <citation type="submission" date="2022-01" db="EMBL/GenBank/DDBJ databases">
        <title>Genome Sequence Resource for Two Populations of Ditylenchus destructor, the Migratory Endoparasitic Phytonematode.</title>
        <authorList>
            <person name="Zhang H."/>
            <person name="Lin R."/>
            <person name="Xie B."/>
        </authorList>
    </citation>
    <scope>NUCLEOTIDE SEQUENCE</scope>
    <source>
        <strain evidence="2">BazhouSP</strain>
    </source>
</reference>
<evidence type="ECO:0000313" key="2">
    <source>
        <dbReference type="EMBL" id="KAI1729197.1"/>
    </source>
</evidence>
<comment type="caution">
    <text evidence="2">The sequence shown here is derived from an EMBL/GenBank/DDBJ whole genome shotgun (WGS) entry which is preliminary data.</text>
</comment>
<evidence type="ECO:0008006" key="4">
    <source>
        <dbReference type="Google" id="ProtNLM"/>
    </source>
</evidence>
<name>A0AAD4NIS5_9BILA</name>
<evidence type="ECO:0000256" key="1">
    <source>
        <dbReference type="SAM" id="SignalP"/>
    </source>
</evidence>
<keyword evidence="1" id="KW-0732">Signal</keyword>
<organism evidence="2 3">
    <name type="scientific">Ditylenchus destructor</name>
    <dbReference type="NCBI Taxonomy" id="166010"/>
    <lineage>
        <taxon>Eukaryota</taxon>
        <taxon>Metazoa</taxon>
        <taxon>Ecdysozoa</taxon>
        <taxon>Nematoda</taxon>
        <taxon>Chromadorea</taxon>
        <taxon>Rhabditida</taxon>
        <taxon>Tylenchina</taxon>
        <taxon>Tylenchomorpha</taxon>
        <taxon>Sphaerularioidea</taxon>
        <taxon>Anguinidae</taxon>
        <taxon>Anguininae</taxon>
        <taxon>Ditylenchus</taxon>
    </lineage>
</organism>
<feature type="signal peptide" evidence="1">
    <location>
        <begin position="1"/>
        <end position="22"/>
    </location>
</feature>
<dbReference type="EMBL" id="JAKKPZ010000001">
    <property type="protein sequence ID" value="KAI1729197.1"/>
    <property type="molecule type" value="Genomic_DNA"/>
</dbReference>